<accession>A0ABD5YAL0</accession>
<name>A0ABD5YAL0_9EURY</name>
<evidence type="ECO:0000313" key="3">
    <source>
        <dbReference type="Proteomes" id="UP001596432"/>
    </source>
</evidence>
<comment type="caution">
    <text evidence="2">The sequence shown here is derived from an EMBL/GenBank/DDBJ whole genome shotgun (WGS) entry which is preliminary data.</text>
</comment>
<dbReference type="AlphaFoldDB" id="A0ABD5YAL0"/>
<sequence>MSDSDMDLPVDPTQNEASPQELIQALPTRAARRRVLQAAEISIDVDDKNFESFLDELSEVELRRAASELRFAGEPTVYYYRVDGLHRLSSDDALGRSNNESSSGAYGPDVETAIRDHDRIYVICQVPETGSQTQLTLAPDDRETTVATFKPRSQLLAVRASDTETADATASAVSKYYEMDGTERISFLDAGTRGRFEDACVDGYSTLQLRNLNSQDNTREIEIRSKEPDGKRISDVRHDPIVEDLVRRGDTELAAATGLVSVPTVVQSPEDGEPLHPRVTVRFSEGSVTFEQFVPESILIEFDNIVRESL</sequence>
<proteinExistence type="predicted"/>
<keyword evidence="3" id="KW-1185">Reference proteome</keyword>
<reference evidence="2 3" key="1">
    <citation type="journal article" date="2019" name="Int. J. Syst. Evol. Microbiol.">
        <title>The Global Catalogue of Microorganisms (GCM) 10K type strain sequencing project: providing services to taxonomists for standard genome sequencing and annotation.</title>
        <authorList>
            <consortium name="The Broad Institute Genomics Platform"/>
            <consortium name="The Broad Institute Genome Sequencing Center for Infectious Disease"/>
            <person name="Wu L."/>
            <person name="Ma J."/>
        </authorList>
    </citation>
    <scope>NUCLEOTIDE SEQUENCE [LARGE SCALE GENOMIC DNA]</scope>
    <source>
        <strain evidence="2 3">XZYJT29</strain>
    </source>
</reference>
<evidence type="ECO:0000256" key="1">
    <source>
        <dbReference type="SAM" id="MobiDB-lite"/>
    </source>
</evidence>
<evidence type="ECO:0000313" key="2">
    <source>
        <dbReference type="EMBL" id="MFC7142918.1"/>
    </source>
</evidence>
<dbReference type="Proteomes" id="UP001596432">
    <property type="component" value="Unassembled WGS sequence"/>
</dbReference>
<dbReference type="GeneID" id="78823280"/>
<gene>
    <name evidence="2" type="ORF">ACFQMA_24215</name>
</gene>
<feature type="region of interest" description="Disordered" evidence="1">
    <location>
        <begin position="90"/>
        <end position="109"/>
    </location>
</feature>
<protein>
    <submittedName>
        <fullName evidence="2">Uncharacterized protein</fullName>
    </submittedName>
</protein>
<dbReference type="RefSeq" id="WP_274326249.1">
    <property type="nucleotide sequence ID" value="NZ_CP118159.1"/>
</dbReference>
<organism evidence="2 3">
    <name type="scientific">Halosimplex aquaticum</name>
    <dbReference type="NCBI Taxonomy" id="3026162"/>
    <lineage>
        <taxon>Archaea</taxon>
        <taxon>Methanobacteriati</taxon>
        <taxon>Methanobacteriota</taxon>
        <taxon>Stenosarchaea group</taxon>
        <taxon>Halobacteria</taxon>
        <taxon>Halobacteriales</taxon>
        <taxon>Haloarculaceae</taxon>
        <taxon>Halosimplex</taxon>
    </lineage>
</organism>
<dbReference type="EMBL" id="JBHTAS010000002">
    <property type="protein sequence ID" value="MFC7142918.1"/>
    <property type="molecule type" value="Genomic_DNA"/>
</dbReference>